<evidence type="ECO:0008006" key="3">
    <source>
        <dbReference type="Google" id="ProtNLM"/>
    </source>
</evidence>
<protein>
    <recommendedName>
        <fullName evidence="3">Macrophage migration inhibitory factor (MIF)</fullName>
    </recommendedName>
</protein>
<dbReference type="InterPro" id="IPR014347">
    <property type="entry name" value="Tautomerase/MIF_sf"/>
</dbReference>
<dbReference type="Gene3D" id="3.30.429.10">
    <property type="entry name" value="Macrophage Migration Inhibitory Factor"/>
    <property type="match status" value="1"/>
</dbReference>
<dbReference type="Proteomes" id="UP000746751">
    <property type="component" value="Unassembled WGS sequence"/>
</dbReference>
<dbReference type="AlphaFoldDB" id="A0A921IQ78"/>
<sequence length="116" mass="12666">MPVIRVNASTPIPRDAQVELKQAFGQAIVAVPGKSEQWLMCQFEENVPTFFAGDDSEPAAYIEVSVFARGEVPTTAWEALTEQITPVVSRTLGIDPARIYINYSASANFGWNGGNF</sequence>
<dbReference type="Pfam" id="PF01187">
    <property type="entry name" value="MIF"/>
    <property type="match status" value="1"/>
</dbReference>
<dbReference type="EMBL" id="DYVF01000051">
    <property type="protein sequence ID" value="HJG31454.1"/>
    <property type="molecule type" value="Genomic_DNA"/>
</dbReference>
<organism evidence="1 2">
    <name type="scientific">Collinsella ihumii</name>
    <dbReference type="NCBI Taxonomy" id="1720204"/>
    <lineage>
        <taxon>Bacteria</taxon>
        <taxon>Bacillati</taxon>
        <taxon>Actinomycetota</taxon>
        <taxon>Coriobacteriia</taxon>
        <taxon>Coriobacteriales</taxon>
        <taxon>Coriobacteriaceae</taxon>
        <taxon>Collinsella</taxon>
    </lineage>
</organism>
<reference evidence="1" key="2">
    <citation type="submission" date="2021-09" db="EMBL/GenBank/DDBJ databases">
        <authorList>
            <person name="Gilroy R."/>
        </authorList>
    </citation>
    <scope>NUCLEOTIDE SEQUENCE</scope>
    <source>
        <strain evidence="1">ChiGjej2B2-7701</strain>
    </source>
</reference>
<accession>A0A921IQ78</accession>
<dbReference type="SUPFAM" id="SSF55331">
    <property type="entry name" value="Tautomerase/MIF"/>
    <property type="match status" value="1"/>
</dbReference>
<comment type="caution">
    <text evidence="1">The sequence shown here is derived from an EMBL/GenBank/DDBJ whole genome shotgun (WGS) entry which is preliminary data.</text>
</comment>
<dbReference type="InterPro" id="IPR001398">
    <property type="entry name" value="Macrophage_inhib_fac"/>
</dbReference>
<proteinExistence type="predicted"/>
<reference evidence="1" key="1">
    <citation type="journal article" date="2021" name="PeerJ">
        <title>Extensive microbial diversity within the chicken gut microbiome revealed by metagenomics and culture.</title>
        <authorList>
            <person name="Gilroy R."/>
            <person name="Ravi A."/>
            <person name="Getino M."/>
            <person name="Pursley I."/>
            <person name="Horton D.L."/>
            <person name="Alikhan N.F."/>
            <person name="Baker D."/>
            <person name="Gharbi K."/>
            <person name="Hall N."/>
            <person name="Watson M."/>
            <person name="Adriaenssens E.M."/>
            <person name="Foster-Nyarko E."/>
            <person name="Jarju S."/>
            <person name="Secka A."/>
            <person name="Antonio M."/>
            <person name="Oren A."/>
            <person name="Chaudhuri R.R."/>
            <person name="La Ragione R."/>
            <person name="Hildebrand F."/>
            <person name="Pallen M.J."/>
        </authorList>
    </citation>
    <scope>NUCLEOTIDE SEQUENCE</scope>
    <source>
        <strain evidence="1">ChiGjej2B2-7701</strain>
    </source>
</reference>
<gene>
    <name evidence="1" type="ORF">K8U80_08685</name>
</gene>
<evidence type="ECO:0000313" key="2">
    <source>
        <dbReference type="Proteomes" id="UP000746751"/>
    </source>
</evidence>
<evidence type="ECO:0000313" key="1">
    <source>
        <dbReference type="EMBL" id="HJG31454.1"/>
    </source>
</evidence>
<name>A0A921IQ78_9ACTN</name>